<evidence type="ECO:0000313" key="3">
    <source>
        <dbReference type="Proteomes" id="UP000215914"/>
    </source>
</evidence>
<proteinExistence type="predicted"/>
<evidence type="ECO:0000256" key="1">
    <source>
        <dbReference type="SAM" id="MobiDB-lite"/>
    </source>
</evidence>
<reference evidence="2" key="1">
    <citation type="journal article" date="2017" name="Nature">
        <title>The sunflower genome provides insights into oil metabolism, flowering and Asterid evolution.</title>
        <authorList>
            <person name="Badouin H."/>
            <person name="Gouzy J."/>
            <person name="Grassa C.J."/>
            <person name="Murat F."/>
            <person name="Staton S.E."/>
            <person name="Cottret L."/>
            <person name="Lelandais-Briere C."/>
            <person name="Owens G.L."/>
            <person name="Carrere S."/>
            <person name="Mayjonade B."/>
            <person name="Legrand L."/>
            <person name="Gill N."/>
            <person name="Kane N.C."/>
            <person name="Bowers J.E."/>
            <person name="Hubner S."/>
            <person name="Bellec A."/>
            <person name="Berard A."/>
            <person name="Berges H."/>
            <person name="Blanchet N."/>
            <person name="Boniface M.C."/>
            <person name="Brunel D."/>
            <person name="Catrice O."/>
            <person name="Chaidir N."/>
            <person name="Claudel C."/>
            <person name="Donnadieu C."/>
            <person name="Faraut T."/>
            <person name="Fievet G."/>
            <person name="Helmstetter N."/>
            <person name="King M."/>
            <person name="Knapp S.J."/>
            <person name="Lai Z."/>
            <person name="Le Paslier M.C."/>
            <person name="Lippi Y."/>
            <person name="Lorenzon L."/>
            <person name="Mandel J.R."/>
            <person name="Marage G."/>
            <person name="Marchand G."/>
            <person name="Marquand E."/>
            <person name="Bret-Mestries E."/>
            <person name="Morien E."/>
            <person name="Nambeesan S."/>
            <person name="Nguyen T."/>
            <person name="Pegot-Espagnet P."/>
            <person name="Pouilly N."/>
            <person name="Raftis F."/>
            <person name="Sallet E."/>
            <person name="Schiex T."/>
            <person name="Thomas J."/>
            <person name="Vandecasteele C."/>
            <person name="Vares D."/>
            <person name="Vear F."/>
            <person name="Vautrin S."/>
            <person name="Crespi M."/>
            <person name="Mangin B."/>
            <person name="Burke J.M."/>
            <person name="Salse J."/>
            <person name="Munos S."/>
            <person name="Vincourt P."/>
            <person name="Rieseberg L.H."/>
            <person name="Langlade N.B."/>
        </authorList>
    </citation>
    <scope>NUCLEOTIDE SEQUENCE</scope>
    <source>
        <tissue evidence="2">Leaves</tissue>
    </source>
</reference>
<dbReference type="EMBL" id="MNCJ02000330">
    <property type="protein sequence ID" value="KAF5764616.1"/>
    <property type="molecule type" value="Genomic_DNA"/>
</dbReference>
<feature type="region of interest" description="Disordered" evidence="1">
    <location>
        <begin position="1"/>
        <end position="20"/>
    </location>
</feature>
<reference evidence="2" key="2">
    <citation type="submission" date="2020-06" db="EMBL/GenBank/DDBJ databases">
        <title>Helianthus annuus Genome sequencing and assembly Release 2.</title>
        <authorList>
            <person name="Gouzy J."/>
            <person name="Langlade N."/>
            <person name="Munos S."/>
        </authorList>
    </citation>
    <scope>NUCLEOTIDE SEQUENCE</scope>
    <source>
        <tissue evidence="2">Leaves</tissue>
    </source>
</reference>
<dbReference type="Proteomes" id="UP000215914">
    <property type="component" value="Unassembled WGS sequence"/>
</dbReference>
<evidence type="ECO:0000313" key="2">
    <source>
        <dbReference type="EMBL" id="KAF5764616.1"/>
    </source>
</evidence>
<protein>
    <submittedName>
        <fullName evidence="2">Uncharacterized protein</fullName>
    </submittedName>
</protein>
<name>A0A9K3E251_HELAN</name>
<dbReference type="Gramene" id="mRNA:HanXRQr2_Chr15g0694161">
    <property type="protein sequence ID" value="CDS:HanXRQr2_Chr15g0694161.1"/>
    <property type="gene ID" value="HanXRQr2_Chr15g0694161"/>
</dbReference>
<comment type="caution">
    <text evidence="2">The sequence shown here is derived from an EMBL/GenBank/DDBJ whole genome shotgun (WGS) entry which is preliminary data.</text>
</comment>
<sequence length="50" mass="5128">MLADSCSSRSLSSSDVGSVSSEICDPIPSMVLSGSGDFGFSLVSNVLGRW</sequence>
<dbReference type="AlphaFoldDB" id="A0A9K3E251"/>
<organism evidence="2 3">
    <name type="scientific">Helianthus annuus</name>
    <name type="common">Common sunflower</name>
    <dbReference type="NCBI Taxonomy" id="4232"/>
    <lineage>
        <taxon>Eukaryota</taxon>
        <taxon>Viridiplantae</taxon>
        <taxon>Streptophyta</taxon>
        <taxon>Embryophyta</taxon>
        <taxon>Tracheophyta</taxon>
        <taxon>Spermatophyta</taxon>
        <taxon>Magnoliopsida</taxon>
        <taxon>eudicotyledons</taxon>
        <taxon>Gunneridae</taxon>
        <taxon>Pentapetalae</taxon>
        <taxon>asterids</taxon>
        <taxon>campanulids</taxon>
        <taxon>Asterales</taxon>
        <taxon>Asteraceae</taxon>
        <taxon>Asteroideae</taxon>
        <taxon>Heliantheae alliance</taxon>
        <taxon>Heliantheae</taxon>
        <taxon>Helianthus</taxon>
    </lineage>
</organism>
<keyword evidence="3" id="KW-1185">Reference proteome</keyword>
<accession>A0A9K3E251</accession>
<gene>
    <name evidence="2" type="ORF">HanXRQr2_Chr15g0694161</name>
</gene>